<dbReference type="Proteomes" id="UP000319931">
    <property type="component" value="Unassembled WGS sequence"/>
</dbReference>
<keyword evidence="2" id="KW-1185">Reference proteome</keyword>
<reference evidence="1 2" key="1">
    <citation type="journal article" date="2019" name="Environ. Microbiol.">
        <title>Species interactions and distinct microbial communities in high Arctic permafrost affected cryosols are associated with the CH4 and CO2 gas fluxes.</title>
        <authorList>
            <person name="Altshuler I."/>
            <person name="Hamel J."/>
            <person name="Turney S."/>
            <person name="Magnuson E."/>
            <person name="Levesque R."/>
            <person name="Greer C."/>
            <person name="Whyte L.G."/>
        </authorList>
    </citation>
    <scope>NUCLEOTIDE SEQUENCE [LARGE SCALE GENOMIC DNA]</scope>
    <source>
        <strain evidence="1 2">E6.1</strain>
    </source>
</reference>
<name>A0A502FCF4_9SPHN</name>
<proteinExistence type="predicted"/>
<comment type="caution">
    <text evidence="1">The sequence shown here is derived from an EMBL/GenBank/DDBJ whole genome shotgun (WGS) entry which is preliminary data.</text>
</comment>
<dbReference type="AlphaFoldDB" id="A0A502FCF4"/>
<evidence type="ECO:0000313" key="1">
    <source>
        <dbReference type="EMBL" id="TPG46991.1"/>
    </source>
</evidence>
<protein>
    <submittedName>
        <fullName evidence="1">Uncharacterized protein</fullName>
    </submittedName>
</protein>
<accession>A0A502FCF4</accession>
<gene>
    <name evidence="1" type="ORF">EAH76_22785</name>
</gene>
<organism evidence="1 2">
    <name type="scientific">Sphingomonas glacialis</name>
    <dbReference type="NCBI Taxonomy" id="658225"/>
    <lineage>
        <taxon>Bacteria</taxon>
        <taxon>Pseudomonadati</taxon>
        <taxon>Pseudomonadota</taxon>
        <taxon>Alphaproteobacteria</taxon>
        <taxon>Sphingomonadales</taxon>
        <taxon>Sphingomonadaceae</taxon>
        <taxon>Sphingomonas</taxon>
    </lineage>
</organism>
<sequence length="175" mass="19470">MSTRGTDVLLTTPLRQLSGQALWRYVSGAFLTIGDEQDFRYLLPRILDISVFDPGNSNDPEIVLGKLPLAHWRSWAPTEQNVIEAFVDAWFEWALASDVAEVEEGLIGTDAESVLCGAARAKMPLHHWLLRLLEPDAAPVLIDMKHRFPAEMSGFWEFAPAGLQELSTILAQGRA</sequence>
<dbReference type="RefSeq" id="WP_140852573.1">
    <property type="nucleotide sequence ID" value="NZ_RCZC01000012.1"/>
</dbReference>
<dbReference type="OrthoDB" id="7559101at2"/>
<evidence type="ECO:0000313" key="2">
    <source>
        <dbReference type="Proteomes" id="UP000319931"/>
    </source>
</evidence>
<dbReference type="EMBL" id="RCZC01000012">
    <property type="protein sequence ID" value="TPG46991.1"/>
    <property type="molecule type" value="Genomic_DNA"/>
</dbReference>